<dbReference type="InterPro" id="IPR037068">
    <property type="entry name" value="DNA_primase_core_N_sf"/>
</dbReference>
<dbReference type="GO" id="GO:0006269">
    <property type="term" value="P:DNA replication, synthesis of primer"/>
    <property type="evidence" value="ECO:0007669"/>
    <property type="project" value="TreeGrafter"/>
</dbReference>
<dbReference type="Gene3D" id="3.40.1360.10">
    <property type="match status" value="1"/>
</dbReference>
<dbReference type="SMART" id="SM00493">
    <property type="entry name" value="TOPRIM"/>
    <property type="match status" value="1"/>
</dbReference>
<dbReference type="GO" id="GO:0005737">
    <property type="term" value="C:cytoplasm"/>
    <property type="evidence" value="ECO:0007669"/>
    <property type="project" value="TreeGrafter"/>
</dbReference>
<evidence type="ECO:0000259" key="2">
    <source>
        <dbReference type="PROSITE" id="PS50880"/>
    </source>
</evidence>
<dbReference type="PANTHER" id="PTHR30313">
    <property type="entry name" value="DNA PRIMASE"/>
    <property type="match status" value="1"/>
</dbReference>
<dbReference type="InterPro" id="IPR006171">
    <property type="entry name" value="TOPRIM_dom"/>
</dbReference>
<dbReference type="Gene3D" id="3.90.980.10">
    <property type="entry name" value="DNA primase, catalytic core, N-terminal domain"/>
    <property type="match status" value="1"/>
</dbReference>
<dbReference type="InterPro" id="IPR034151">
    <property type="entry name" value="TOPRIM_DnaG_bac"/>
</dbReference>
<dbReference type="InterPro" id="IPR050219">
    <property type="entry name" value="DnaG_primase"/>
</dbReference>
<evidence type="ECO:0000313" key="4">
    <source>
        <dbReference type="Proteomes" id="UP000516117"/>
    </source>
</evidence>
<feature type="domain" description="Toprim" evidence="2">
    <location>
        <begin position="259"/>
        <end position="342"/>
    </location>
</feature>
<feature type="region of interest" description="Disordered" evidence="1">
    <location>
        <begin position="44"/>
        <end position="66"/>
    </location>
</feature>
<dbReference type="CDD" id="cd03364">
    <property type="entry name" value="TOPRIM_DnaG_primases"/>
    <property type="match status" value="1"/>
</dbReference>
<dbReference type="Pfam" id="PF08275">
    <property type="entry name" value="DNAG_N"/>
    <property type="match status" value="1"/>
</dbReference>
<dbReference type="EMBL" id="CP060789">
    <property type="protein sequence ID" value="QNP55877.1"/>
    <property type="molecule type" value="Genomic_DNA"/>
</dbReference>
<sequence length="559" mass="61214">MVGEELLEADLHFVAAIKWRHSRINVDCGGEFIRTFPGRAAPDEHWTPHADLGDAASATTEDDQVDEVEPNLAFTWEAIERRVMTPPEISYLRGPQRATRPRRRLARQAPHPERLAAVNELALEFYQDRYRGSWAQPYLAGRFGADITDDPDIRPGYAPAGWTSLVAHLHRHGVNNDELLASGLAVTASTGRLIDRFRDRAVFPIVHDQQVLGFVGRRHPDATDLDHAGPKYLNTAETLLFHKRAQLFVAGARRLDAGGIPVVVEGPTDAIAVTRASQGRYVGVAPLGTNLTSEQATQLRRYGADLIIATDADVAGQVAAHRDYWILTPQLLQPRYAALPDGSDPAELLATGSAPQLVDALDQARPLADVLMDERLTNLPPVEAALAAAPVIAAQPVDTWEPSVLAVADRIGLDPDIIRSSVTSFIRAWNNDPARVANLQLDLASQVRDRLTAVANTRRWELLANEIDPRLVADPDWPQLAAAFQDADPRWLRVTETIAVALEEGPLSPDLPAADLASRLKWLSHPEPFSDPVAPMALAAPDGPQIPERQYLDRGPMSP</sequence>
<reference evidence="3 4" key="1">
    <citation type="submission" date="2020-08" db="EMBL/GenBank/DDBJ databases">
        <title>Genome sequence of Tessaracoccus defluvii JCM 17540T.</title>
        <authorList>
            <person name="Hyun D.-W."/>
            <person name="Bae J.-W."/>
        </authorList>
    </citation>
    <scope>NUCLEOTIDE SEQUENCE [LARGE SCALE GENOMIC DNA]</scope>
    <source>
        <strain evidence="3 4">JCM 17540</strain>
    </source>
</reference>
<proteinExistence type="predicted"/>
<name>A0A7H0H5R1_9ACTN</name>
<organism evidence="3 4">
    <name type="scientific">Tessaracoccus defluvii</name>
    <dbReference type="NCBI Taxonomy" id="1285901"/>
    <lineage>
        <taxon>Bacteria</taxon>
        <taxon>Bacillati</taxon>
        <taxon>Actinomycetota</taxon>
        <taxon>Actinomycetes</taxon>
        <taxon>Propionibacteriales</taxon>
        <taxon>Propionibacteriaceae</taxon>
        <taxon>Tessaracoccus</taxon>
    </lineage>
</organism>
<dbReference type="PROSITE" id="PS50880">
    <property type="entry name" value="TOPRIM"/>
    <property type="match status" value="1"/>
</dbReference>
<evidence type="ECO:0000313" key="3">
    <source>
        <dbReference type="EMBL" id="QNP55877.1"/>
    </source>
</evidence>
<dbReference type="SUPFAM" id="SSF56731">
    <property type="entry name" value="DNA primase core"/>
    <property type="match status" value="1"/>
</dbReference>
<accession>A0A7H0H5R1</accession>
<dbReference type="KEGG" id="tdf:H9L22_17515"/>
<feature type="region of interest" description="Disordered" evidence="1">
    <location>
        <begin position="531"/>
        <end position="559"/>
    </location>
</feature>
<keyword evidence="4" id="KW-1185">Reference proteome</keyword>
<gene>
    <name evidence="3" type="ORF">H9L22_17515</name>
</gene>
<dbReference type="RefSeq" id="WP_187720999.1">
    <property type="nucleotide sequence ID" value="NZ_CP060789.1"/>
</dbReference>
<dbReference type="InterPro" id="IPR013264">
    <property type="entry name" value="DNAG_N"/>
</dbReference>
<dbReference type="PANTHER" id="PTHR30313:SF2">
    <property type="entry name" value="DNA PRIMASE"/>
    <property type="match status" value="1"/>
</dbReference>
<dbReference type="AlphaFoldDB" id="A0A7H0H5R1"/>
<protein>
    <submittedName>
        <fullName evidence="3">Toprim domain-containing protein</fullName>
    </submittedName>
</protein>
<dbReference type="Proteomes" id="UP000516117">
    <property type="component" value="Chromosome"/>
</dbReference>
<dbReference type="Pfam" id="PF13155">
    <property type="entry name" value="Toprim_2"/>
    <property type="match status" value="1"/>
</dbReference>
<evidence type="ECO:0000256" key="1">
    <source>
        <dbReference type="SAM" id="MobiDB-lite"/>
    </source>
</evidence>